<keyword evidence="5" id="KW-1185">Reference proteome</keyword>
<dbReference type="GO" id="GO:0006749">
    <property type="term" value="P:glutathione metabolic process"/>
    <property type="evidence" value="ECO:0007669"/>
    <property type="project" value="TreeGrafter"/>
</dbReference>
<dbReference type="AlphaFoldDB" id="A0A165VTV7"/>
<dbReference type="SUPFAM" id="SSF52833">
    <property type="entry name" value="Thioredoxin-like"/>
    <property type="match status" value="1"/>
</dbReference>
<dbReference type="RefSeq" id="WP_068009253.1">
    <property type="nucleotide sequence ID" value="NZ_FOFM01000012.1"/>
</dbReference>
<organism evidence="4 5">
    <name type="scientific">Pseudovibrio axinellae</name>
    <dbReference type="NCBI Taxonomy" id="989403"/>
    <lineage>
        <taxon>Bacteria</taxon>
        <taxon>Pseudomonadati</taxon>
        <taxon>Pseudomonadota</taxon>
        <taxon>Alphaproteobacteria</taxon>
        <taxon>Hyphomicrobiales</taxon>
        <taxon>Stappiaceae</taxon>
        <taxon>Pseudovibrio</taxon>
    </lineage>
</organism>
<dbReference type="InterPro" id="IPR036249">
    <property type="entry name" value="Thioredoxin-like_sf"/>
</dbReference>
<comment type="catalytic activity">
    <reaction evidence="1">
        <text>2-hydroxychromene-2-carboxylate = (3E)-4-(2-hydroxyphenyl)-2-oxobut-3-enoate</text>
        <dbReference type="Rhea" id="RHEA:27401"/>
        <dbReference type="ChEBI" id="CHEBI:59350"/>
        <dbReference type="ChEBI" id="CHEBI:59353"/>
        <dbReference type="EC" id="5.99.1.4"/>
    </reaction>
</comment>
<feature type="domain" description="DSBA-like thioredoxin" evidence="3">
    <location>
        <begin position="5"/>
        <end position="197"/>
    </location>
</feature>
<name>A0A165VTV7_9HYPH</name>
<evidence type="ECO:0000313" key="5">
    <source>
        <dbReference type="Proteomes" id="UP000076577"/>
    </source>
</evidence>
<dbReference type="PIRSF" id="PIRSF006386">
    <property type="entry name" value="HCCAis_GSTk"/>
    <property type="match status" value="1"/>
</dbReference>
<dbReference type="Gene3D" id="3.40.30.10">
    <property type="entry name" value="Glutaredoxin"/>
    <property type="match status" value="1"/>
</dbReference>
<dbReference type="CDD" id="cd03022">
    <property type="entry name" value="DsbA_HCCA_Iso"/>
    <property type="match status" value="1"/>
</dbReference>
<dbReference type="InterPro" id="IPR044087">
    <property type="entry name" value="NahD-like"/>
</dbReference>
<evidence type="ECO:0000256" key="2">
    <source>
        <dbReference type="PIRSR" id="PIRSR006386-1"/>
    </source>
</evidence>
<comment type="similarity">
    <text evidence="1">Belongs to the GST superfamily. NadH family.</text>
</comment>
<dbReference type="PANTHER" id="PTHR42943:SF2">
    <property type="entry name" value="GLUTATHIONE S-TRANSFERASE KAPPA 1"/>
    <property type="match status" value="1"/>
</dbReference>
<sequence length="208" mass="23357">MTVSVDFIFDFGSPNAYFCHRLLADMEKRTGATFNYVPCLLGGIFKATGNQAPMMAYAKVKGKNDYERIEIMRFIKRHQLNDFRFNRNFPVNTLLMMRGAVASEMDGNLARYVEAGMAAMWENDQKMDDPDTFVAVMNEAGLDGASLLERSKDPQIKAKLVANTEAAVARKTFGIPTFYVGDEMFFGKERLGQLEEEVLSQMAAVKVS</sequence>
<dbReference type="PATRIC" id="fig|989403.3.peg.3998"/>
<evidence type="ECO:0000256" key="1">
    <source>
        <dbReference type="PIRNR" id="PIRNR006386"/>
    </source>
</evidence>
<dbReference type="EC" id="5.99.1.4" evidence="1"/>
<dbReference type="GO" id="GO:0018845">
    <property type="term" value="F:2-hydroxychromene-2-carboxylate isomerase activity"/>
    <property type="evidence" value="ECO:0007669"/>
    <property type="project" value="UniProtKB-UniRule"/>
</dbReference>
<dbReference type="InterPro" id="IPR051924">
    <property type="entry name" value="GST_Kappa/NadH"/>
</dbReference>
<dbReference type="InterPro" id="IPR001853">
    <property type="entry name" value="DSBA-like_thioredoxin_dom"/>
</dbReference>
<gene>
    <name evidence="4" type="primary">nahD_2</name>
    <name evidence="4" type="ORF">PsAD2_03691</name>
</gene>
<dbReference type="OrthoDB" id="5244108at2"/>
<dbReference type="Proteomes" id="UP000076577">
    <property type="component" value="Unassembled WGS sequence"/>
</dbReference>
<feature type="active site" description="Nucleophile" evidence="2">
    <location>
        <position position="13"/>
    </location>
</feature>
<dbReference type="GO" id="GO:0004364">
    <property type="term" value="F:glutathione transferase activity"/>
    <property type="evidence" value="ECO:0007669"/>
    <property type="project" value="TreeGrafter"/>
</dbReference>
<reference evidence="4 5" key="1">
    <citation type="journal article" date="2016" name="Front. Microbiol.">
        <title>Comparative Genomic Analysis Reveals a Diverse Repertoire of Genes Involved in Prokaryote-Eukaryote Interactions within the Pseudovibrio Genus.</title>
        <authorList>
            <person name="Romano S."/>
            <person name="Fernandez-Guerra A."/>
            <person name="Reen F.J."/>
            <person name="Glockner F.O."/>
            <person name="Crowley S.P."/>
            <person name="O'Sullivan O."/>
            <person name="Cotter P.D."/>
            <person name="Adams C."/>
            <person name="Dobson A.D."/>
            <person name="O'Gara F."/>
        </authorList>
    </citation>
    <scope>NUCLEOTIDE SEQUENCE [LARGE SCALE GENOMIC DNA]</scope>
    <source>
        <strain evidence="4 5">Ad2</strain>
    </source>
</reference>
<dbReference type="EMBL" id="LMCB01000074">
    <property type="protein sequence ID" value="KZL15435.1"/>
    <property type="molecule type" value="Genomic_DNA"/>
</dbReference>
<protein>
    <recommendedName>
        <fullName evidence="1">2-hydroxychromene-2-carboxylate isomerase</fullName>
        <ecNumber evidence="1">5.99.1.4</ecNumber>
    </recommendedName>
</protein>
<accession>A0A165VTV7</accession>
<evidence type="ECO:0000313" key="4">
    <source>
        <dbReference type="EMBL" id="KZL15435.1"/>
    </source>
</evidence>
<evidence type="ECO:0000259" key="3">
    <source>
        <dbReference type="Pfam" id="PF01323"/>
    </source>
</evidence>
<dbReference type="GO" id="GO:1901170">
    <property type="term" value="P:naphthalene catabolic process"/>
    <property type="evidence" value="ECO:0007669"/>
    <property type="project" value="InterPro"/>
</dbReference>
<dbReference type="PANTHER" id="PTHR42943">
    <property type="entry name" value="GLUTATHIONE S-TRANSFERASE KAPPA"/>
    <property type="match status" value="1"/>
</dbReference>
<comment type="caution">
    <text evidence="4">The sequence shown here is derived from an EMBL/GenBank/DDBJ whole genome shotgun (WGS) entry which is preliminary data.</text>
</comment>
<keyword evidence="1 4" id="KW-0413">Isomerase</keyword>
<dbReference type="Pfam" id="PF01323">
    <property type="entry name" value="DSBA"/>
    <property type="match status" value="1"/>
</dbReference>
<dbReference type="InterPro" id="IPR014440">
    <property type="entry name" value="HCCAis_GSTk"/>
</dbReference>
<dbReference type="STRING" id="989403.SAMN05421798_11288"/>
<proteinExistence type="inferred from homology"/>
<dbReference type="GO" id="GO:0004602">
    <property type="term" value="F:glutathione peroxidase activity"/>
    <property type="evidence" value="ECO:0007669"/>
    <property type="project" value="TreeGrafter"/>
</dbReference>